<organism evidence="2 3">
    <name type="scientific">Hibiscus syriacus</name>
    <name type="common">Rose of Sharon</name>
    <dbReference type="NCBI Taxonomy" id="106335"/>
    <lineage>
        <taxon>Eukaryota</taxon>
        <taxon>Viridiplantae</taxon>
        <taxon>Streptophyta</taxon>
        <taxon>Embryophyta</taxon>
        <taxon>Tracheophyta</taxon>
        <taxon>Spermatophyta</taxon>
        <taxon>Magnoliopsida</taxon>
        <taxon>eudicotyledons</taxon>
        <taxon>Gunneridae</taxon>
        <taxon>Pentapetalae</taxon>
        <taxon>rosids</taxon>
        <taxon>malvids</taxon>
        <taxon>Malvales</taxon>
        <taxon>Malvaceae</taxon>
        <taxon>Malvoideae</taxon>
        <taxon>Hibiscus</taxon>
    </lineage>
</organism>
<dbReference type="PANTHER" id="PTHR36051:SF2">
    <property type="entry name" value="DYNAMIN"/>
    <property type="match status" value="1"/>
</dbReference>
<evidence type="ECO:0000313" key="2">
    <source>
        <dbReference type="EMBL" id="KAE8708345.1"/>
    </source>
</evidence>
<accession>A0A6A3AZ55</accession>
<reference evidence="2" key="1">
    <citation type="submission" date="2019-09" db="EMBL/GenBank/DDBJ databases">
        <title>Draft genome information of white flower Hibiscus syriacus.</title>
        <authorList>
            <person name="Kim Y.-M."/>
        </authorList>
    </citation>
    <scope>NUCLEOTIDE SEQUENCE [LARGE SCALE GENOMIC DNA]</scope>
    <source>
        <strain evidence="2">YM2019G1</strain>
    </source>
</reference>
<evidence type="ECO:0000256" key="1">
    <source>
        <dbReference type="SAM" id="MobiDB-lite"/>
    </source>
</evidence>
<dbReference type="PANTHER" id="PTHR36051">
    <property type="entry name" value="DYNAMIN"/>
    <property type="match status" value="1"/>
</dbReference>
<sequence>MDSRVSHFRISVEVYAVKEFIIVGRAIPMLGQVMTATRGATNAFSGVSRHVNGVLLKLGAKNTQAGIGCGVGLGHGFGVGLAVKPRVVHQIQCCIMETMATLMMKFGMASNSPFNENALPVPIQSGLTATNEPSQNLFGQADPKSQGLPGPGNMSRGLAY</sequence>
<proteinExistence type="predicted"/>
<dbReference type="Proteomes" id="UP000436088">
    <property type="component" value="Unassembled WGS sequence"/>
</dbReference>
<dbReference type="AlphaFoldDB" id="A0A6A3AZ55"/>
<keyword evidence="3" id="KW-1185">Reference proteome</keyword>
<gene>
    <name evidence="2" type="ORF">F3Y22_tig00110346pilonHSYRG00211</name>
</gene>
<evidence type="ECO:0000313" key="3">
    <source>
        <dbReference type="Proteomes" id="UP000436088"/>
    </source>
</evidence>
<dbReference type="EMBL" id="VEPZ02000946">
    <property type="protein sequence ID" value="KAE8708345.1"/>
    <property type="molecule type" value="Genomic_DNA"/>
</dbReference>
<feature type="region of interest" description="Disordered" evidence="1">
    <location>
        <begin position="130"/>
        <end position="160"/>
    </location>
</feature>
<protein>
    <submittedName>
        <fullName evidence="2">Uncharacterized protein</fullName>
    </submittedName>
</protein>
<name>A0A6A3AZ55_HIBSY</name>
<comment type="caution">
    <text evidence="2">The sequence shown here is derived from an EMBL/GenBank/DDBJ whole genome shotgun (WGS) entry which is preliminary data.</text>
</comment>